<comment type="caution">
    <text evidence="1">The sequence shown here is derived from an EMBL/GenBank/DDBJ whole genome shotgun (WGS) entry which is preliminary data.</text>
</comment>
<reference evidence="1" key="1">
    <citation type="journal article" date="2019" name="Sci. Rep.">
        <title>Draft genome of Tanacetum cinerariifolium, the natural source of mosquito coil.</title>
        <authorList>
            <person name="Yamashiro T."/>
            <person name="Shiraishi A."/>
            <person name="Satake H."/>
            <person name="Nakayama K."/>
        </authorList>
    </citation>
    <scope>NUCLEOTIDE SEQUENCE</scope>
</reference>
<gene>
    <name evidence="1" type="ORF">Tci_914756</name>
</gene>
<proteinExistence type="predicted"/>
<name>A0A699W663_TANCI</name>
<dbReference type="AlphaFoldDB" id="A0A699W663"/>
<feature type="non-terminal residue" evidence="1">
    <location>
        <position position="117"/>
    </location>
</feature>
<evidence type="ECO:0000313" key="1">
    <source>
        <dbReference type="EMBL" id="GFD42787.1"/>
    </source>
</evidence>
<dbReference type="EMBL" id="BKCJ011582528">
    <property type="protein sequence ID" value="GFD42787.1"/>
    <property type="molecule type" value="Genomic_DNA"/>
</dbReference>
<sequence>METEVTKCSVERNTYEIKEKELIIENTRLLEHIICQHVMSVVMHANVKNVLSANKNCSEHDNLEYALLKKENDRLLELLISQDFVHTAVYSLAEIVDYQNMEKSYLDEYAECVQLKA</sequence>
<organism evidence="1">
    <name type="scientific">Tanacetum cinerariifolium</name>
    <name type="common">Dalmatian daisy</name>
    <name type="synonym">Chrysanthemum cinerariifolium</name>
    <dbReference type="NCBI Taxonomy" id="118510"/>
    <lineage>
        <taxon>Eukaryota</taxon>
        <taxon>Viridiplantae</taxon>
        <taxon>Streptophyta</taxon>
        <taxon>Embryophyta</taxon>
        <taxon>Tracheophyta</taxon>
        <taxon>Spermatophyta</taxon>
        <taxon>Magnoliopsida</taxon>
        <taxon>eudicotyledons</taxon>
        <taxon>Gunneridae</taxon>
        <taxon>Pentapetalae</taxon>
        <taxon>asterids</taxon>
        <taxon>campanulids</taxon>
        <taxon>Asterales</taxon>
        <taxon>Asteraceae</taxon>
        <taxon>Asteroideae</taxon>
        <taxon>Anthemideae</taxon>
        <taxon>Anthemidinae</taxon>
        <taxon>Tanacetum</taxon>
    </lineage>
</organism>
<accession>A0A699W663</accession>
<protein>
    <submittedName>
        <fullName evidence="1">Uncharacterized protein</fullName>
    </submittedName>
</protein>